<keyword evidence="1" id="KW-1133">Transmembrane helix</keyword>
<gene>
    <name evidence="2" type="ORF">JF922_24210</name>
</gene>
<protein>
    <submittedName>
        <fullName evidence="2">Uncharacterized protein</fullName>
    </submittedName>
</protein>
<evidence type="ECO:0000256" key="1">
    <source>
        <dbReference type="SAM" id="Phobius"/>
    </source>
</evidence>
<sequence>MSEQVRGLGPRLARTLLSAAVAGLPPDRAAWGRAMVAELDAVQPSGELMSWTVGSLGTVLGLRAWRWSTVIWLFFVAASIALLGFLDWSPSDIANQATMLALLLTAGCLGFALPGGRLATGLILGSAVALLHLSYLLLGVSLPYQPEPSGVPGAISLFVLVLPATVAAAVGGTVRRRASRRGA</sequence>
<evidence type="ECO:0000313" key="3">
    <source>
        <dbReference type="Proteomes" id="UP000612893"/>
    </source>
</evidence>
<dbReference type="EMBL" id="JAEKNR010000236">
    <property type="protein sequence ID" value="MBJ7601163.1"/>
    <property type="molecule type" value="Genomic_DNA"/>
</dbReference>
<name>A0A934KEP4_9BACT</name>
<proteinExistence type="predicted"/>
<comment type="caution">
    <text evidence="2">The sequence shown here is derived from an EMBL/GenBank/DDBJ whole genome shotgun (WGS) entry which is preliminary data.</text>
</comment>
<evidence type="ECO:0000313" key="2">
    <source>
        <dbReference type="EMBL" id="MBJ7601163.1"/>
    </source>
</evidence>
<dbReference type="AlphaFoldDB" id="A0A934KEP4"/>
<reference evidence="2" key="1">
    <citation type="submission" date="2020-10" db="EMBL/GenBank/DDBJ databases">
        <title>Ca. Dormibacterota MAGs.</title>
        <authorList>
            <person name="Montgomery K."/>
        </authorList>
    </citation>
    <scope>NUCLEOTIDE SEQUENCE [LARGE SCALE GENOMIC DNA]</scope>
    <source>
        <strain evidence="2">SC8812_S17_10</strain>
    </source>
</reference>
<feature type="transmembrane region" description="Helical" evidence="1">
    <location>
        <begin position="70"/>
        <end position="88"/>
    </location>
</feature>
<feature type="transmembrane region" description="Helical" evidence="1">
    <location>
        <begin position="120"/>
        <end position="142"/>
    </location>
</feature>
<keyword evidence="1" id="KW-0812">Transmembrane</keyword>
<keyword evidence="3" id="KW-1185">Reference proteome</keyword>
<dbReference type="Proteomes" id="UP000612893">
    <property type="component" value="Unassembled WGS sequence"/>
</dbReference>
<keyword evidence="1" id="KW-0472">Membrane</keyword>
<organism evidence="2 3">
    <name type="scientific">Candidatus Nephthysia bennettiae</name>
    <dbReference type="NCBI Taxonomy" id="3127016"/>
    <lineage>
        <taxon>Bacteria</taxon>
        <taxon>Bacillati</taxon>
        <taxon>Candidatus Dormiibacterota</taxon>
        <taxon>Candidatus Dormibacteria</taxon>
        <taxon>Candidatus Dormibacterales</taxon>
        <taxon>Candidatus Dormibacteraceae</taxon>
        <taxon>Candidatus Nephthysia</taxon>
    </lineage>
</organism>
<feature type="transmembrane region" description="Helical" evidence="1">
    <location>
        <begin position="94"/>
        <end position="113"/>
    </location>
</feature>
<dbReference type="RefSeq" id="WP_338205283.1">
    <property type="nucleotide sequence ID" value="NZ_JAEKNR010000236.1"/>
</dbReference>
<feature type="transmembrane region" description="Helical" evidence="1">
    <location>
        <begin position="154"/>
        <end position="174"/>
    </location>
</feature>
<accession>A0A934KEP4</accession>